<name>A0AAD3CVB7_9STRA</name>
<evidence type="ECO:0000313" key="1">
    <source>
        <dbReference type="EMBL" id="GFH51816.1"/>
    </source>
</evidence>
<evidence type="ECO:0008006" key="3">
    <source>
        <dbReference type="Google" id="ProtNLM"/>
    </source>
</evidence>
<protein>
    <recommendedName>
        <fullName evidence="3">Phytanoyl-CoA dioxygenase</fullName>
    </recommendedName>
</protein>
<reference evidence="1 2" key="1">
    <citation type="journal article" date="2021" name="Sci. Rep.">
        <title>The genome of the diatom Chaetoceros tenuissimus carries an ancient integrated fragment of an extant virus.</title>
        <authorList>
            <person name="Hongo Y."/>
            <person name="Kimura K."/>
            <person name="Takaki Y."/>
            <person name="Yoshida Y."/>
            <person name="Baba S."/>
            <person name="Kobayashi G."/>
            <person name="Nagasaki K."/>
            <person name="Hano T."/>
            <person name="Tomaru Y."/>
        </authorList>
    </citation>
    <scope>NUCLEOTIDE SEQUENCE [LARGE SCALE GENOMIC DNA]</scope>
    <source>
        <strain evidence="1 2">NIES-3715</strain>
    </source>
</reference>
<keyword evidence="2" id="KW-1185">Reference proteome</keyword>
<organism evidence="1 2">
    <name type="scientific">Chaetoceros tenuissimus</name>
    <dbReference type="NCBI Taxonomy" id="426638"/>
    <lineage>
        <taxon>Eukaryota</taxon>
        <taxon>Sar</taxon>
        <taxon>Stramenopiles</taxon>
        <taxon>Ochrophyta</taxon>
        <taxon>Bacillariophyta</taxon>
        <taxon>Coscinodiscophyceae</taxon>
        <taxon>Chaetocerotophycidae</taxon>
        <taxon>Chaetocerotales</taxon>
        <taxon>Chaetocerotaceae</taxon>
        <taxon>Chaetoceros</taxon>
    </lineage>
</organism>
<proteinExistence type="predicted"/>
<gene>
    <name evidence="1" type="ORF">CTEN210_08292</name>
</gene>
<dbReference type="AlphaFoldDB" id="A0AAD3CVB7"/>
<dbReference type="Gene3D" id="2.60.120.620">
    <property type="entry name" value="q2cbj1_9rhob like domain"/>
    <property type="match status" value="1"/>
</dbReference>
<dbReference type="Proteomes" id="UP001054902">
    <property type="component" value="Unassembled WGS sequence"/>
</dbReference>
<dbReference type="SUPFAM" id="SSF51197">
    <property type="entry name" value="Clavaminate synthase-like"/>
    <property type="match status" value="1"/>
</dbReference>
<sequence length="321" mass="36507">MTESELLQLSDQQLQDFREKGYCLVSGVLDKETCRKFDKEIVLPALLEYGGLDESDETTWTSSLLQSMATGDFNKNIPEILPGVMIRKPDGSDPINDVDCIDLSMLHPILDQLHNISDGNKDLDRNWQWLHTNIGWIHVRLPIDSIKEKKELSTYHVDGGHFSPHFVDSPEQSIIILPMIRSVQEGGGNTIVLEKSHIYFAQQLQREGNGIPKNQTQNLSHIARFWPDELIKEIAPCGIGDILLMHPFLVHSAGQASKGHPIRIAFNMGVRWKRKPVVPIVENEDSNTNRNSSWLEQSISWCLNQSTKSFLKDTDENFWQS</sequence>
<accession>A0AAD3CVB7</accession>
<evidence type="ECO:0000313" key="2">
    <source>
        <dbReference type="Proteomes" id="UP001054902"/>
    </source>
</evidence>
<dbReference type="EMBL" id="BLLK01000045">
    <property type="protein sequence ID" value="GFH51816.1"/>
    <property type="molecule type" value="Genomic_DNA"/>
</dbReference>
<comment type="caution">
    <text evidence="1">The sequence shown here is derived from an EMBL/GenBank/DDBJ whole genome shotgun (WGS) entry which is preliminary data.</text>
</comment>